<dbReference type="AlphaFoldDB" id="A0AAV4A6F6"/>
<organism evidence="2 3">
    <name type="scientific">Plakobranchus ocellatus</name>
    <dbReference type="NCBI Taxonomy" id="259542"/>
    <lineage>
        <taxon>Eukaryota</taxon>
        <taxon>Metazoa</taxon>
        <taxon>Spiralia</taxon>
        <taxon>Lophotrochozoa</taxon>
        <taxon>Mollusca</taxon>
        <taxon>Gastropoda</taxon>
        <taxon>Heterobranchia</taxon>
        <taxon>Euthyneura</taxon>
        <taxon>Panpulmonata</taxon>
        <taxon>Sacoglossa</taxon>
        <taxon>Placobranchoidea</taxon>
        <taxon>Plakobranchidae</taxon>
        <taxon>Plakobranchus</taxon>
    </lineage>
</organism>
<feature type="region of interest" description="Disordered" evidence="1">
    <location>
        <begin position="13"/>
        <end position="59"/>
    </location>
</feature>
<sequence length="179" mass="20019">MWDRLCRTTQTISYSRSTPQPIVPGRHKLNSPSRLHLTAGQRPSPSCQGDTSLPRHPDYMLQQDDAPAHRARETQANLTIQATSYSRTTPQPIVPERHKLTSPSRLHLTAGQRPSPSCQEDMPSRLHLTAGRRPSPSCQGDTSIAPPSSQDRFGNKGLLFGFIGMTTVFFHQEQQQQQQ</sequence>
<evidence type="ECO:0000256" key="1">
    <source>
        <dbReference type="SAM" id="MobiDB-lite"/>
    </source>
</evidence>
<protein>
    <submittedName>
        <fullName evidence="2">Uncharacterized protein</fullName>
    </submittedName>
</protein>
<keyword evidence="3" id="KW-1185">Reference proteome</keyword>
<feature type="region of interest" description="Disordered" evidence="1">
    <location>
        <begin position="89"/>
        <end position="152"/>
    </location>
</feature>
<name>A0AAV4A6F6_9GAST</name>
<comment type="caution">
    <text evidence="2">The sequence shown here is derived from an EMBL/GenBank/DDBJ whole genome shotgun (WGS) entry which is preliminary data.</text>
</comment>
<dbReference type="EMBL" id="BLXT01003539">
    <property type="protein sequence ID" value="GFO01814.1"/>
    <property type="molecule type" value="Genomic_DNA"/>
</dbReference>
<gene>
    <name evidence="2" type="ORF">PoB_002831900</name>
</gene>
<reference evidence="2 3" key="1">
    <citation type="journal article" date="2021" name="Elife">
        <title>Chloroplast acquisition without the gene transfer in kleptoplastic sea slugs, Plakobranchus ocellatus.</title>
        <authorList>
            <person name="Maeda T."/>
            <person name="Takahashi S."/>
            <person name="Yoshida T."/>
            <person name="Shimamura S."/>
            <person name="Takaki Y."/>
            <person name="Nagai Y."/>
            <person name="Toyoda A."/>
            <person name="Suzuki Y."/>
            <person name="Arimoto A."/>
            <person name="Ishii H."/>
            <person name="Satoh N."/>
            <person name="Nishiyama T."/>
            <person name="Hasebe M."/>
            <person name="Maruyama T."/>
            <person name="Minagawa J."/>
            <person name="Obokata J."/>
            <person name="Shigenobu S."/>
        </authorList>
    </citation>
    <scope>NUCLEOTIDE SEQUENCE [LARGE SCALE GENOMIC DNA]</scope>
</reference>
<feature type="compositionally biased region" description="Polar residues" evidence="1">
    <location>
        <begin position="136"/>
        <end position="152"/>
    </location>
</feature>
<evidence type="ECO:0000313" key="2">
    <source>
        <dbReference type="EMBL" id="GFO01814.1"/>
    </source>
</evidence>
<accession>A0AAV4A6F6</accession>
<evidence type="ECO:0000313" key="3">
    <source>
        <dbReference type="Proteomes" id="UP000735302"/>
    </source>
</evidence>
<feature type="compositionally biased region" description="Polar residues" evidence="1">
    <location>
        <begin position="41"/>
        <end position="51"/>
    </location>
</feature>
<dbReference type="Proteomes" id="UP000735302">
    <property type="component" value="Unassembled WGS sequence"/>
</dbReference>
<proteinExistence type="predicted"/>